<organism evidence="2 3">
    <name type="scientific">Streptomyces filipinensis</name>
    <dbReference type="NCBI Taxonomy" id="66887"/>
    <lineage>
        <taxon>Bacteria</taxon>
        <taxon>Bacillati</taxon>
        <taxon>Actinomycetota</taxon>
        <taxon>Actinomycetes</taxon>
        <taxon>Kitasatosporales</taxon>
        <taxon>Streptomycetaceae</taxon>
        <taxon>Streptomyces</taxon>
    </lineage>
</organism>
<evidence type="ECO:0000256" key="1">
    <source>
        <dbReference type="SAM" id="SignalP"/>
    </source>
</evidence>
<sequence length="296" mass="30965">MRIRATVAAVSGALALSAFVVPAAQAADSGASHRIDYVKYFAQHASSGKTALAATSAPVGDLDASFSNFKIAKAIKVGTTNKVSSTVTYTMTYGADVDIASDNFVTIPLIYHGSADTPDSVQGSDLPALCRVVSAGTASCKGSIDIYPKTSDADLKLRNSYAGTWHGAAIAVDFESGNSSLQTGFAATLVQRNSTLTVNAAPEPVTKGATVTVTGKLARANWEDHQYHGYTGQPVQLQFRKKDSSTYTTLKTLKTDSTGNLKTTTKATVDGYYRFSFAGTSTTPAVNAAGDFVDVR</sequence>
<dbReference type="RefSeq" id="WP_191873125.1">
    <property type="nucleotide sequence ID" value="NZ_BMTD01000004.1"/>
</dbReference>
<reference evidence="2" key="2">
    <citation type="submission" date="2020-09" db="EMBL/GenBank/DDBJ databases">
        <authorList>
            <person name="Sun Q."/>
            <person name="Ohkuma M."/>
        </authorList>
    </citation>
    <scope>NUCLEOTIDE SEQUENCE</scope>
    <source>
        <strain evidence="2">JCM 4369</strain>
    </source>
</reference>
<dbReference type="AlphaFoldDB" id="A0A918IAZ6"/>
<evidence type="ECO:0000313" key="3">
    <source>
        <dbReference type="Proteomes" id="UP000618795"/>
    </source>
</evidence>
<evidence type="ECO:0000313" key="2">
    <source>
        <dbReference type="EMBL" id="GGU88719.1"/>
    </source>
</evidence>
<dbReference type="Proteomes" id="UP000618795">
    <property type="component" value="Unassembled WGS sequence"/>
</dbReference>
<keyword evidence="3" id="KW-1185">Reference proteome</keyword>
<name>A0A918IAZ6_9ACTN</name>
<dbReference type="EMBL" id="BMTD01000004">
    <property type="protein sequence ID" value="GGU88719.1"/>
    <property type="molecule type" value="Genomic_DNA"/>
</dbReference>
<protein>
    <recommendedName>
        <fullName evidence="4">Calcium-binding protein</fullName>
    </recommendedName>
</protein>
<reference evidence="2" key="1">
    <citation type="journal article" date="2014" name="Int. J. Syst. Evol. Microbiol.">
        <title>Complete genome sequence of Corynebacterium casei LMG S-19264T (=DSM 44701T), isolated from a smear-ripened cheese.</title>
        <authorList>
            <consortium name="US DOE Joint Genome Institute (JGI-PGF)"/>
            <person name="Walter F."/>
            <person name="Albersmeier A."/>
            <person name="Kalinowski J."/>
            <person name="Ruckert C."/>
        </authorList>
    </citation>
    <scope>NUCLEOTIDE SEQUENCE</scope>
    <source>
        <strain evidence="2">JCM 4369</strain>
    </source>
</reference>
<evidence type="ECO:0008006" key="4">
    <source>
        <dbReference type="Google" id="ProtNLM"/>
    </source>
</evidence>
<accession>A0A918IAZ6</accession>
<comment type="caution">
    <text evidence="2">The sequence shown here is derived from an EMBL/GenBank/DDBJ whole genome shotgun (WGS) entry which is preliminary data.</text>
</comment>
<gene>
    <name evidence="2" type="ORF">GCM10010260_23090</name>
</gene>
<keyword evidence="1" id="KW-0732">Signal</keyword>
<feature type="signal peptide" evidence="1">
    <location>
        <begin position="1"/>
        <end position="26"/>
    </location>
</feature>
<proteinExistence type="predicted"/>
<feature type="chain" id="PRO_5037340648" description="Calcium-binding protein" evidence="1">
    <location>
        <begin position="27"/>
        <end position="296"/>
    </location>
</feature>